<dbReference type="InterPro" id="IPR004307">
    <property type="entry name" value="TspO_MBR"/>
</dbReference>
<evidence type="ECO:0000256" key="4">
    <source>
        <dbReference type="ARBA" id="ARBA00022989"/>
    </source>
</evidence>
<evidence type="ECO:0000313" key="8">
    <source>
        <dbReference type="Proteomes" id="UP000236884"/>
    </source>
</evidence>
<feature type="transmembrane region" description="Helical" evidence="6">
    <location>
        <begin position="12"/>
        <end position="35"/>
    </location>
</feature>
<proteinExistence type="inferred from homology"/>
<gene>
    <name evidence="7" type="ORF">GJW-30_1_00515</name>
</gene>
<evidence type="ECO:0000256" key="6">
    <source>
        <dbReference type="SAM" id="Phobius"/>
    </source>
</evidence>
<dbReference type="AlphaFoldDB" id="A0A0S3PQ48"/>
<feature type="transmembrane region" description="Helical" evidence="6">
    <location>
        <begin position="142"/>
        <end position="163"/>
    </location>
</feature>
<keyword evidence="5 6" id="KW-0472">Membrane</keyword>
<feature type="transmembrane region" description="Helical" evidence="6">
    <location>
        <begin position="55"/>
        <end position="76"/>
    </location>
</feature>
<dbReference type="PIRSF" id="PIRSF005859">
    <property type="entry name" value="PBR"/>
    <property type="match status" value="1"/>
</dbReference>
<dbReference type="KEGG" id="vgo:GJW-30_1_00515"/>
<sequence length="166" mass="18735">MTMTHDNPSPRRWGILILLLAVVFAVSAAGSWVTLPKISTWYAGLTKPSFNPPSWVFGPVWTTLYAMMAVAAWRVWIADRADGAERQMALAFFWLQLLLNAIWSPVFFGLERPGLALIVIVVMWLAVAATTVRFFRIDRVAGWLFVPYLCWVSFATVLNAAIFRLN</sequence>
<evidence type="ECO:0000256" key="2">
    <source>
        <dbReference type="ARBA" id="ARBA00007524"/>
    </source>
</evidence>
<comment type="similarity">
    <text evidence="2">Belongs to the TspO/BZRP family.</text>
</comment>
<reference evidence="7 8" key="1">
    <citation type="submission" date="2015-08" db="EMBL/GenBank/DDBJ databases">
        <title>Investigation of the bacterial diversity of lava forest soil.</title>
        <authorList>
            <person name="Lee J.S."/>
        </authorList>
    </citation>
    <scope>NUCLEOTIDE SEQUENCE [LARGE SCALE GENOMIC DNA]</scope>
    <source>
        <strain evidence="7 8">GJW-30</strain>
    </source>
</reference>
<feature type="transmembrane region" description="Helical" evidence="6">
    <location>
        <begin position="88"/>
        <end position="108"/>
    </location>
</feature>
<dbReference type="FunFam" id="1.20.1260.100:FF:000001">
    <property type="entry name" value="translocator protein 2"/>
    <property type="match status" value="1"/>
</dbReference>
<evidence type="ECO:0000256" key="1">
    <source>
        <dbReference type="ARBA" id="ARBA00004141"/>
    </source>
</evidence>
<dbReference type="GO" id="GO:0033013">
    <property type="term" value="P:tetrapyrrole metabolic process"/>
    <property type="evidence" value="ECO:0007669"/>
    <property type="project" value="UniProtKB-ARBA"/>
</dbReference>
<dbReference type="InterPro" id="IPR038330">
    <property type="entry name" value="TspO/MBR-related_sf"/>
</dbReference>
<keyword evidence="4 6" id="KW-1133">Transmembrane helix</keyword>
<keyword evidence="8" id="KW-1185">Reference proteome</keyword>
<dbReference type="Proteomes" id="UP000236884">
    <property type="component" value="Chromosome"/>
</dbReference>
<evidence type="ECO:0000313" key="7">
    <source>
        <dbReference type="EMBL" id="BAT58003.1"/>
    </source>
</evidence>
<dbReference type="PANTHER" id="PTHR10057">
    <property type="entry name" value="PERIPHERAL-TYPE BENZODIAZEPINE RECEPTOR"/>
    <property type="match status" value="1"/>
</dbReference>
<organism evidence="7 8">
    <name type="scientific">Variibacter gotjawalensis</name>
    <dbReference type="NCBI Taxonomy" id="1333996"/>
    <lineage>
        <taxon>Bacteria</taxon>
        <taxon>Pseudomonadati</taxon>
        <taxon>Pseudomonadota</taxon>
        <taxon>Alphaproteobacteria</taxon>
        <taxon>Hyphomicrobiales</taxon>
        <taxon>Nitrobacteraceae</taxon>
        <taxon>Variibacter</taxon>
    </lineage>
</organism>
<evidence type="ECO:0000256" key="3">
    <source>
        <dbReference type="ARBA" id="ARBA00022692"/>
    </source>
</evidence>
<dbReference type="CDD" id="cd15904">
    <property type="entry name" value="TSPO_MBR"/>
    <property type="match status" value="1"/>
</dbReference>
<dbReference type="OrthoDB" id="9795496at2"/>
<keyword evidence="3 6" id="KW-0812">Transmembrane</keyword>
<protein>
    <submittedName>
        <fullName evidence="7">TspO/MBR family protein</fullName>
    </submittedName>
</protein>
<dbReference type="GO" id="GO:0016020">
    <property type="term" value="C:membrane"/>
    <property type="evidence" value="ECO:0007669"/>
    <property type="project" value="UniProtKB-SubCell"/>
</dbReference>
<dbReference type="EMBL" id="AP014946">
    <property type="protein sequence ID" value="BAT58003.1"/>
    <property type="molecule type" value="Genomic_DNA"/>
</dbReference>
<dbReference type="PANTHER" id="PTHR10057:SF0">
    <property type="entry name" value="TRANSLOCATOR PROTEIN"/>
    <property type="match status" value="1"/>
</dbReference>
<dbReference type="RefSeq" id="WP_096351274.1">
    <property type="nucleotide sequence ID" value="NZ_AP014946.1"/>
</dbReference>
<comment type="subcellular location">
    <subcellularLocation>
        <location evidence="1">Membrane</location>
        <topology evidence="1">Multi-pass membrane protein</topology>
    </subcellularLocation>
</comment>
<dbReference type="Pfam" id="PF03073">
    <property type="entry name" value="TspO_MBR"/>
    <property type="match status" value="1"/>
</dbReference>
<feature type="transmembrane region" description="Helical" evidence="6">
    <location>
        <begin position="114"/>
        <end position="135"/>
    </location>
</feature>
<name>A0A0S3PQ48_9BRAD</name>
<dbReference type="Gene3D" id="1.20.1260.100">
    <property type="entry name" value="TspO/MBR protein"/>
    <property type="match status" value="1"/>
</dbReference>
<accession>A0A0S3PQ48</accession>
<evidence type="ECO:0000256" key="5">
    <source>
        <dbReference type="ARBA" id="ARBA00023136"/>
    </source>
</evidence>